<keyword evidence="2" id="KW-1185">Reference proteome</keyword>
<gene>
    <name evidence="1" type="ORF">D0Z08_22645</name>
</gene>
<dbReference type="InterPro" id="IPR036188">
    <property type="entry name" value="FAD/NAD-bd_sf"/>
</dbReference>
<dbReference type="PANTHER" id="PTHR42877">
    <property type="entry name" value="L-ORNITHINE N(5)-MONOOXYGENASE-RELATED"/>
    <property type="match status" value="1"/>
</dbReference>
<dbReference type="RefSeq" id="WP_118927548.1">
    <property type="nucleotide sequence ID" value="NZ_QXGH01000029.1"/>
</dbReference>
<comment type="caution">
    <text evidence="1">The sequence shown here is derived from an EMBL/GenBank/DDBJ whole genome shotgun (WGS) entry which is preliminary data.</text>
</comment>
<name>A0A417XW84_9ACTN</name>
<dbReference type="InterPro" id="IPR051209">
    <property type="entry name" value="FAD-bind_Monooxygenase_sf"/>
</dbReference>
<dbReference type="PANTHER" id="PTHR42877:SF4">
    <property type="entry name" value="FAD_NAD(P)-BINDING DOMAIN-CONTAINING PROTEIN-RELATED"/>
    <property type="match status" value="1"/>
</dbReference>
<accession>A0A417XW84</accession>
<dbReference type="PRINTS" id="PR00368">
    <property type="entry name" value="FADPNR"/>
</dbReference>
<dbReference type="SUPFAM" id="SSF51905">
    <property type="entry name" value="FAD/NAD(P)-binding domain"/>
    <property type="match status" value="2"/>
</dbReference>
<proteinExistence type="predicted"/>
<dbReference type="EMBL" id="QXGH01000029">
    <property type="protein sequence ID" value="RHW24774.1"/>
    <property type="molecule type" value="Genomic_DNA"/>
</dbReference>
<reference evidence="1 2" key="1">
    <citation type="submission" date="2018-09" db="EMBL/GenBank/DDBJ databases">
        <title>Genome sequencing of Nocardioides immobilis CCTCC AB 2017083 for comparison to Nocardioides silvaticus.</title>
        <authorList>
            <person name="Li C."/>
            <person name="Wang G."/>
        </authorList>
    </citation>
    <scope>NUCLEOTIDE SEQUENCE [LARGE SCALE GENOMIC DNA]</scope>
    <source>
        <strain evidence="1 2">CCTCC AB 2017083</strain>
    </source>
</reference>
<dbReference type="OrthoDB" id="5168853at2"/>
<protein>
    <submittedName>
        <fullName evidence="1">NAD(P)/FAD-dependent oxidoreductase</fullName>
    </submittedName>
</protein>
<evidence type="ECO:0000313" key="2">
    <source>
        <dbReference type="Proteomes" id="UP000283644"/>
    </source>
</evidence>
<dbReference type="PRINTS" id="PR00469">
    <property type="entry name" value="PNDRDTASEII"/>
</dbReference>
<evidence type="ECO:0000313" key="1">
    <source>
        <dbReference type="EMBL" id="RHW24774.1"/>
    </source>
</evidence>
<sequence length="501" mass="54178">MNHHHEVVVIGAGISGIAAAIKLREAGVADVVILEKAETYGGTWRANTYPGCACDVPSNLYSYSFAPNSDWSRVYGTQPEILAYVDRVARDHGLEEVTRFGVEVTGARWDEAAGQWRVETTTGEIAARFVVAAAGPWNEPKIPDLPGLADFPGEVWHSARWNHDYDLTGKRVAVIGTGASAVQFVPEIQKQVADLRLFQRTAHWVLPKVDHPVPNAEKWVKRNVPLFERALGAVEYAAMEGVGTAFHHPKPLMHALQKVGQAYLRAAVRDKELRAKLTPQYLLGCKRILFSNNYLQSLTQPNVEVHATGVDRVEGSTVVGSDGTTAEVDAIILGTGFHILDMPVADLVRGADGRTLAEHWAGSPEAYLGTVVAGFPNAFVVLGPSLGTGHSSAFAIAEAQVALIVDAVTTARREGWAALAVRPETQAAYVDDVQAALAGTAYNAASCHSYYIDANGRNSFSWPWSTGELVRRVSRFDPADYEITVPAHAEPVEAKTQEVTA</sequence>
<organism evidence="1 2">
    <name type="scientific">Nocardioides immobilis</name>
    <dbReference type="NCBI Taxonomy" id="2049295"/>
    <lineage>
        <taxon>Bacteria</taxon>
        <taxon>Bacillati</taxon>
        <taxon>Actinomycetota</taxon>
        <taxon>Actinomycetes</taxon>
        <taxon>Propionibacteriales</taxon>
        <taxon>Nocardioidaceae</taxon>
        <taxon>Nocardioides</taxon>
    </lineage>
</organism>
<dbReference type="Gene3D" id="3.50.50.60">
    <property type="entry name" value="FAD/NAD(P)-binding domain"/>
    <property type="match status" value="3"/>
</dbReference>
<dbReference type="Pfam" id="PF13738">
    <property type="entry name" value="Pyr_redox_3"/>
    <property type="match status" value="1"/>
</dbReference>
<dbReference type="AlphaFoldDB" id="A0A417XW84"/>
<dbReference type="Proteomes" id="UP000283644">
    <property type="component" value="Unassembled WGS sequence"/>
</dbReference>